<feature type="compositionally biased region" description="Basic and acidic residues" evidence="1">
    <location>
        <begin position="68"/>
        <end position="87"/>
    </location>
</feature>
<sequence length="117" mass="13289">MNNLPQELDPERLRQLPKEELVEMIIQQAQVNRELLSSIQELKQEIEKLRVIGNLDSKTSSKPPSTDLLKKSEKNKPETKSLADSPKRSPGGQPGHKGKTRKGFDRVDRYEISKSAQ</sequence>
<evidence type="ECO:0000313" key="3">
    <source>
        <dbReference type="EMBL" id="AUB35138.1"/>
    </source>
</evidence>
<dbReference type="KEGG" id="nfl:COO91_01003"/>
<feature type="region of interest" description="Disordered" evidence="1">
    <location>
        <begin position="53"/>
        <end position="117"/>
    </location>
</feature>
<evidence type="ECO:0000259" key="2">
    <source>
        <dbReference type="Pfam" id="PF20042"/>
    </source>
</evidence>
<gene>
    <name evidence="3" type="ORF">COO91_01003</name>
</gene>
<proteinExistence type="predicted"/>
<keyword evidence="4" id="KW-1185">Reference proteome</keyword>
<feature type="domain" description="DUF6444" evidence="2">
    <location>
        <begin position="14"/>
        <end position="102"/>
    </location>
</feature>
<dbReference type="Pfam" id="PF20042">
    <property type="entry name" value="DUF6444"/>
    <property type="match status" value="1"/>
</dbReference>
<dbReference type="InterPro" id="IPR045618">
    <property type="entry name" value="DUF6444"/>
</dbReference>
<reference evidence="3 4" key="1">
    <citation type="submission" date="2017-11" db="EMBL/GenBank/DDBJ databases">
        <title>Complete genome of a free-living desiccation-tolerant cyanobacterium and its photosynthetic adaptation to extreme terrestrial habitat.</title>
        <authorList>
            <person name="Shang J."/>
        </authorList>
    </citation>
    <scope>NUCLEOTIDE SEQUENCE [LARGE SCALE GENOMIC DNA]</scope>
    <source>
        <strain evidence="3 4">CCNUN1</strain>
    </source>
</reference>
<protein>
    <recommendedName>
        <fullName evidence="2">DUF6444 domain-containing protein</fullName>
    </recommendedName>
</protein>
<evidence type="ECO:0000313" key="4">
    <source>
        <dbReference type="Proteomes" id="UP000232003"/>
    </source>
</evidence>
<dbReference type="Proteomes" id="UP000232003">
    <property type="component" value="Chromosome"/>
</dbReference>
<feature type="compositionally biased region" description="Basic and acidic residues" evidence="1">
    <location>
        <begin position="102"/>
        <end position="117"/>
    </location>
</feature>
<organism evidence="3 4">
    <name type="scientific">Nostoc flagelliforme CCNUN1</name>
    <dbReference type="NCBI Taxonomy" id="2038116"/>
    <lineage>
        <taxon>Bacteria</taxon>
        <taxon>Bacillati</taxon>
        <taxon>Cyanobacteriota</taxon>
        <taxon>Cyanophyceae</taxon>
        <taxon>Nostocales</taxon>
        <taxon>Nostocaceae</taxon>
        <taxon>Nostoc</taxon>
    </lineage>
</organism>
<dbReference type="EMBL" id="CP024785">
    <property type="protein sequence ID" value="AUB35138.1"/>
    <property type="molecule type" value="Genomic_DNA"/>
</dbReference>
<name>A0A2K8SI78_9NOSO</name>
<evidence type="ECO:0000256" key="1">
    <source>
        <dbReference type="SAM" id="MobiDB-lite"/>
    </source>
</evidence>
<accession>A0A2K8SI78</accession>
<dbReference type="AlphaFoldDB" id="A0A2K8SI78"/>